<dbReference type="AlphaFoldDB" id="A0A0V0QMD6"/>
<evidence type="ECO:0000256" key="4">
    <source>
        <dbReference type="ARBA" id="ARBA00022679"/>
    </source>
</evidence>
<evidence type="ECO:0000259" key="16">
    <source>
        <dbReference type="PROSITE" id="PS50222"/>
    </source>
</evidence>
<evidence type="ECO:0000256" key="3">
    <source>
        <dbReference type="ARBA" id="ARBA00022527"/>
    </source>
</evidence>
<dbReference type="SMART" id="SM00220">
    <property type="entry name" value="S_TKc"/>
    <property type="match status" value="1"/>
</dbReference>
<keyword evidence="10 14" id="KW-0067">ATP-binding</keyword>
<evidence type="ECO:0000256" key="10">
    <source>
        <dbReference type="ARBA" id="ARBA00022840"/>
    </source>
</evidence>
<evidence type="ECO:0000313" key="17">
    <source>
        <dbReference type="EMBL" id="KRX03125.1"/>
    </source>
</evidence>
<reference evidence="17 18" key="1">
    <citation type="journal article" date="2015" name="Sci. Rep.">
        <title>Genome of the facultative scuticociliatosis pathogen Pseudocohnilembus persalinus provides insight into its virulence through horizontal gene transfer.</title>
        <authorList>
            <person name="Xiong J."/>
            <person name="Wang G."/>
            <person name="Cheng J."/>
            <person name="Tian M."/>
            <person name="Pan X."/>
            <person name="Warren A."/>
            <person name="Jiang C."/>
            <person name="Yuan D."/>
            <person name="Miao W."/>
        </authorList>
    </citation>
    <scope>NUCLEOTIDE SEQUENCE [LARGE SCALE GENOMIC DNA]</scope>
    <source>
        <strain evidence="17">36N120E</strain>
    </source>
</reference>
<evidence type="ECO:0000256" key="12">
    <source>
        <dbReference type="ARBA" id="ARBA00047899"/>
    </source>
</evidence>
<dbReference type="OrthoDB" id="74764at2759"/>
<evidence type="ECO:0000259" key="15">
    <source>
        <dbReference type="PROSITE" id="PS50011"/>
    </source>
</evidence>
<dbReference type="PANTHER" id="PTHR24349">
    <property type="entry name" value="SERINE/THREONINE-PROTEIN KINASE"/>
    <property type="match status" value="1"/>
</dbReference>
<dbReference type="SUPFAM" id="SSF56112">
    <property type="entry name" value="Protein kinase-like (PK-like)"/>
    <property type="match status" value="1"/>
</dbReference>
<evidence type="ECO:0000256" key="1">
    <source>
        <dbReference type="ARBA" id="ARBA00001946"/>
    </source>
</evidence>
<dbReference type="InterPro" id="IPR002048">
    <property type="entry name" value="EF_hand_dom"/>
</dbReference>
<dbReference type="PROSITE" id="PS00108">
    <property type="entry name" value="PROTEIN_KINASE_ST"/>
    <property type="match status" value="1"/>
</dbReference>
<dbReference type="GO" id="GO:0004674">
    <property type="term" value="F:protein serine/threonine kinase activity"/>
    <property type="evidence" value="ECO:0007669"/>
    <property type="project" value="UniProtKB-KW"/>
</dbReference>
<comment type="catalytic activity">
    <reaction evidence="12">
        <text>L-threonyl-[protein] + ATP = O-phospho-L-threonyl-[protein] + ADP + H(+)</text>
        <dbReference type="Rhea" id="RHEA:46608"/>
        <dbReference type="Rhea" id="RHEA-COMP:11060"/>
        <dbReference type="Rhea" id="RHEA-COMP:11605"/>
        <dbReference type="ChEBI" id="CHEBI:15378"/>
        <dbReference type="ChEBI" id="CHEBI:30013"/>
        <dbReference type="ChEBI" id="CHEBI:30616"/>
        <dbReference type="ChEBI" id="CHEBI:61977"/>
        <dbReference type="ChEBI" id="CHEBI:456216"/>
        <dbReference type="EC" id="2.7.11.1"/>
    </reaction>
</comment>
<dbReference type="PROSITE" id="PS00018">
    <property type="entry name" value="EF_HAND_1"/>
    <property type="match status" value="1"/>
</dbReference>
<dbReference type="GO" id="GO:0005524">
    <property type="term" value="F:ATP binding"/>
    <property type="evidence" value="ECO:0007669"/>
    <property type="project" value="UniProtKB-UniRule"/>
</dbReference>
<feature type="domain" description="EF-hand" evidence="16">
    <location>
        <begin position="355"/>
        <end position="390"/>
    </location>
</feature>
<keyword evidence="18" id="KW-1185">Reference proteome</keyword>
<dbReference type="Gene3D" id="1.10.238.10">
    <property type="entry name" value="EF-hand"/>
    <property type="match status" value="2"/>
</dbReference>
<keyword evidence="3" id="KW-0723">Serine/threonine-protein kinase</keyword>
<keyword evidence="5" id="KW-0479">Metal-binding</keyword>
<evidence type="ECO:0000313" key="18">
    <source>
        <dbReference type="Proteomes" id="UP000054937"/>
    </source>
</evidence>
<dbReference type="FunFam" id="3.30.200.20:FF:000315">
    <property type="entry name" value="Calcium-dependent protein kinase 3"/>
    <property type="match status" value="1"/>
</dbReference>
<evidence type="ECO:0000256" key="11">
    <source>
        <dbReference type="ARBA" id="ARBA00024334"/>
    </source>
</evidence>
<evidence type="ECO:0000256" key="13">
    <source>
        <dbReference type="ARBA" id="ARBA00048679"/>
    </source>
</evidence>
<dbReference type="PROSITE" id="PS50222">
    <property type="entry name" value="EF_HAND_2"/>
    <property type="match status" value="2"/>
</dbReference>
<feature type="binding site" evidence="14">
    <location>
        <position position="78"/>
    </location>
    <ligand>
        <name>ATP</name>
        <dbReference type="ChEBI" id="CHEBI:30616"/>
    </ligand>
</feature>
<evidence type="ECO:0000256" key="9">
    <source>
        <dbReference type="ARBA" id="ARBA00022837"/>
    </source>
</evidence>
<dbReference type="OMA" id="MGKMGQH"/>
<dbReference type="Gene3D" id="3.30.200.20">
    <property type="entry name" value="Phosphorylase Kinase, domain 1"/>
    <property type="match status" value="1"/>
</dbReference>
<dbReference type="GO" id="GO:0005509">
    <property type="term" value="F:calcium ion binding"/>
    <property type="evidence" value="ECO:0007669"/>
    <property type="project" value="InterPro"/>
</dbReference>
<keyword evidence="8 17" id="KW-0418">Kinase</keyword>
<dbReference type="InterPro" id="IPR017441">
    <property type="entry name" value="Protein_kinase_ATP_BS"/>
</dbReference>
<dbReference type="SMART" id="SM00054">
    <property type="entry name" value="EFh"/>
    <property type="match status" value="2"/>
</dbReference>
<dbReference type="InParanoid" id="A0A0V0QMD6"/>
<dbReference type="PROSITE" id="PS50011">
    <property type="entry name" value="PROTEIN_KINASE_DOM"/>
    <property type="match status" value="1"/>
</dbReference>
<evidence type="ECO:0000256" key="5">
    <source>
        <dbReference type="ARBA" id="ARBA00022723"/>
    </source>
</evidence>
<dbReference type="SUPFAM" id="SSF47473">
    <property type="entry name" value="EF-hand"/>
    <property type="match status" value="1"/>
</dbReference>
<evidence type="ECO:0000256" key="2">
    <source>
        <dbReference type="ARBA" id="ARBA00012513"/>
    </source>
</evidence>
<comment type="similarity">
    <text evidence="11">Belongs to the protein kinase superfamily. Ser/Thr protein kinase family. CDPK subfamily.</text>
</comment>
<keyword evidence="4" id="KW-0808">Transferase</keyword>
<accession>A0A0V0QMD6</accession>
<dbReference type="Pfam" id="PF13499">
    <property type="entry name" value="EF-hand_7"/>
    <property type="match status" value="1"/>
</dbReference>
<keyword evidence="6" id="KW-0677">Repeat</keyword>
<protein>
    <recommendedName>
        <fullName evidence="2">non-specific serine/threonine protein kinase</fullName>
        <ecNumber evidence="2">2.7.11.1</ecNumber>
    </recommendedName>
</protein>
<dbReference type="InterPro" id="IPR050205">
    <property type="entry name" value="CDPK_Ser/Thr_kinases"/>
</dbReference>
<sequence>MGNCGGKTQKVTVKRSQVQITDEEKKRLENITSKENIYQIYEFGQTLGTGGFGTCKIVTFLNQKQNSKKFACKIIPKKKVEKKMHLLLRELEILKSLDHPNIIKFHEIYEDSQNFYIVQELCQGGELLKKITQKNFKFSEKQVAKVMYKIISAVGHMHAKGIVHRDLKPDNILFETKEIDSDIKLIDFGLSNKFQSHERLKTMVGTPLYVSPQVLQGGYTEKCDVWSIGVIMYILLVGYPPFFAHTKDGIFKQIQSGKYDMSGREWRAVSIQAKDLVKKCLVVKEQKRISLKDATQHPFFKQLGNKELSKSVLSNNSLSDDQKTENILNLLKNYKTKSRFVDEVMKLIVNQMSSKEIQDLTEEFKKLDTDNIGLLTTQEIKDAMLKFDHFKPDPAKGLTNEQHLKDLDEQIEHIFDVLGEYDVERTIDDQNPLDKNERKIQYTKFLSSTLDVQKYLTDEKLYQIFKYFDSNNNDKISVEDLQHIFQRHGRHMEIEDVKNIVNEVNPQNPEEGISWEEFKKIILSEGTIQQNLKVAKGVQQNLAQ</sequence>
<dbReference type="PROSITE" id="PS00107">
    <property type="entry name" value="PROTEIN_KINASE_ATP"/>
    <property type="match status" value="1"/>
</dbReference>
<organism evidence="17 18">
    <name type="scientific">Pseudocohnilembus persalinus</name>
    <name type="common">Ciliate</name>
    <dbReference type="NCBI Taxonomy" id="266149"/>
    <lineage>
        <taxon>Eukaryota</taxon>
        <taxon>Sar</taxon>
        <taxon>Alveolata</taxon>
        <taxon>Ciliophora</taxon>
        <taxon>Intramacronucleata</taxon>
        <taxon>Oligohymenophorea</taxon>
        <taxon>Scuticociliatia</taxon>
        <taxon>Philasterida</taxon>
        <taxon>Pseudocohnilembidae</taxon>
        <taxon>Pseudocohnilembus</taxon>
    </lineage>
</organism>
<dbReference type="InterPro" id="IPR008271">
    <property type="entry name" value="Ser/Thr_kinase_AS"/>
</dbReference>
<evidence type="ECO:0000256" key="7">
    <source>
        <dbReference type="ARBA" id="ARBA00022741"/>
    </source>
</evidence>
<keyword evidence="7 14" id="KW-0547">Nucleotide-binding</keyword>
<comment type="catalytic activity">
    <reaction evidence="13">
        <text>L-seryl-[protein] + ATP = O-phospho-L-seryl-[protein] + ADP + H(+)</text>
        <dbReference type="Rhea" id="RHEA:17989"/>
        <dbReference type="Rhea" id="RHEA-COMP:9863"/>
        <dbReference type="Rhea" id="RHEA-COMP:11604"/>
        <dbReference type="ChEBI" id="CHEBI:15378"/>
        <dbReference type="ChEBI" id="CHEBI:29999"/>
        <dbReference type="ChEBI" id="CHEBI:30616"/>
        <dbReference type="ChEBI" id="CHEBI:83421"/>
        <dbReference type="ChEBI" id="CHEBI:456216"/>
        <dbReference type="EC" id="2.7.11.1"/>
    </reaction>
</comment>
<evidence type="ECO:0000256" key="6">
    <source>
        <dbReference type="ARBA" id="ARBA00022737"/>
    </source>
</evidence>
<dbReference type="Pfam" id="PF00069">
    <property type="entry name" value="Pkinase"/>
    <property type="match status" value="1"/>
</dbReference>
<dbReference type="EC" id="2.7.11.1" evidence="2"/>
<feature type="domain" description="EF-hand" evidence="16">
    <location>
        <begin position="456"/>
        <end position="491"/>
    </location>
</feature>
<dbReference type="InterPro" id="IPR000719">
    <property type="entry name" value="Prot_kinase_dom"/>
</dbReference>
<evidence type="ECO:0000256" key="14">
    <source>
        <dbReference type="PROSITE-ProRule" id="PRU10141"/>
    </source>
</evidence>
<proteinExistence type="inferred from homology"/>
<dbReference type="CDD" id="cd05117">
    <property type="entry name" value="STKc_CAMK"/>
    <property type="match status" value="1"/>
</dbReference>
<keyword evidence="9" id="KW-0106">Calcium</keyword>
<dbReference type="Gene3D" id="1.10.510.10">
    <property type="entry name" value="Transferase(Phosphotransferase) domain 1"/>
    <property type="match status" value="1"/>
</dbReference>
<name>A0A0V0QMD6_PSEPJ</name>
<evidence type="ECO:0000256" key="8">
    <source>
        <dbReference type="ARBA" id="ARBA00022777"/>
    </source>
</evidence>
<dbReference type="InterPro" id="IPR018247">
    <property type="entry name" value="EF_Hand_1_Ca_BS"/>
</dbReference>
<gene>
    <name evidence="17" type="ORF">PPERSA_10206</name>
</gene>
<comment type="cofactor">
    <cofactor evidence="1">
        <name>Mg(2+)</name>
        <dbReference type="ChEBI" id="CHEBI:18420"/>
    </cofactor>
</comment>
<dbReference type="InterPro" id="IPR011009">
    <property type="entry name" value="Kinase-like_dom_sf"/>
</dbReference>
<comment type="caution">
    <text evidence="17">The sequence shown here is derived from an EMBL/GenBank/DDBJ whole genome shotgun (WGS) entry which is preliminary data.</text>
</comment>
<feature type="domain" description="Protein kinase" evidence="15">
    <location>
        <begin position="41"/>
        <end position="300"/>
    </location>
</feature>
<dbReference type="EMBL" id="LDAU01000144">
    <property type="protein sequence ID" value="KRX03125.1"/>
    <property type="molecule type" value="Genomic_DNA"/>
</dbReference>
<dbReference type="InterPro" id="IPR011992">
    <property type="entry name" value="EF-hand-dom_pair"/>
</dbReference>
<dbReference type="Proteomes" id="UP000054937">
    <property type="component" value="Unassembled WGS sequence"/>
</dbReference>
<dbReference type="FunFam" id="1.10.510.10:FF:000726">
    <property type="entry name" value="Calcium-dependent protein kinase, putative"/>
    <property type="match status" value="1"/>
</dbReference>